<accession>A0A7R9EB76</accession>
<proteinExistence type="predicted"/>
<feature type="domain" description="LEM" evidence="3">
    <location>
        <begin position="295"/>
        <end position="339"/>
    </location>
</feature>
<dbReference type="SMART" id="SM00540">
    <property type="entry name" value="LEM"/>
    <property type="match status" value="1"/>
</dbReference>
<evidence type="ECO:0000256" key="1">
    <source>
        <dbReference type="SAM" id="MobiDB-lite"/>
    </source>
</evidence>
<sequence>MYELHTLSKAAEGVTAKLSYKWSEPMFVYWLFIIFLYCIILRLANVKGGECVTCVVVANADNRSARVGVCSVRAGQTRKEGINLSNLDESTPLRMASLASESPSTAAAHTSWDLLTEVTKEQEILDNQNPTDQDQMFFFPELSNEITSVCKSREIGNKVNNSDITNDAVQVTSDKNLVVYSGCKTNTKNNQSDDIWVDSLHVPSSDVRQTQSNLYNGDIEETHNVTPSLLAVEDTLLTCSKYESLSKEYLYLDEEKGVALLERSLPVKSVSEHQEACLSAGHHSNDSLSSITSSVPASFVYDSDVLYEELERRGLNPGPITRTTKKVYLRKLYHHQKHNTVAPTIANTTRDNDSWFVSFSWRKGGVNKRMKLSQRSNRQEGEIKSLEYLPHRLNLQSSHWCKFNQGEEGELQRWSDEDRNLEEARRTATKDGGATSDQFLDTNTLLN</sequence>
<evidence type="ECO:0000259" key="3">
    <source>
        <dbReference type="PROSITE" id="PS50954"/>
    </source>
</evidence>
<dbReference type="PROSITE" id="PS50954">
    <property type="entry name" value="LEM"/>
    <property type="match status" value="1"/>
</dbReference>
<organism evidence="4">
    <name type="scientific">Timema monikensis</name>
    <dbReference type="NCBI Taxonomy" id="170555"/>
    <lineage>
        <taxon>Eukaryota</taxon>
        <taxon>Metazoa</taxon>
        <taxon>Ecdysozoa</taxon>
        <taxon>Arthropoda</taxon>
        <taxon>Hexapoda</taxon>
        <taxon>Insecta</taxon>
        <taxon>Pterygota</taxon>
        <taxon>Neoptera</taxon>
        <taxon>Polyneoptera</taxon>
        <taxon>Phasmatodea</taxon>
        <taxon>Timematodea</taxon>
        <taxon>Timematoidea</taxon>
        <taxon>Timematidae</taxon>
        <taxon>Timema</taxon>
    </lineage>
</organism>
<feature type="compositionally biased region" description="Polar residues" evidence="1">
    <location>
        <begin position="435"/>
        <end position="447"/>
    </location>
</feature>
<dbReference type="Gene3D" id="1.10.720.40">
    <property type="match status" value="1"/>
</dbReference>
<keyword evidence="2" id="KW-1133">Transmembrane helix</keyword>
<dbReference type="InterPro" id="IPR003887">
    <property type="entry name" value="LEM_dom"/>
</dbReference>
<evidence type="ECO:0000256" key="2">
    <source>
        <dbReference type="SAM" id="Phobius"/>
    </source>
</evidence>
<keyword evidence="2" id="KW-0812">Transmembrane</keyword>
<protein>
    <recommendedName>
        <fullName evidence="3">LEM domain-containing protein</fullName>
    </recommendedName>
</protein>
<dbReference type="SUPFAM" id="SSF63451">
    <property type="entry name" value="LEM domain"/>
    <property type="match status" value="1"/>
</dbReference>
<dbReference type="CDD" id="cd12934">
    <property type="entry name" value="LEM"/>
    <property type="match status" value="1"/>
</dbReference>
<dbReference type="Pfam" id="PF03020">
    <property type="entry name" value="LEM"/>
    <property type="match status" value="1"/>
</dbReference>
<keyword evidence="2" id="KW-0472">Membrane</keyword>
<feature type="region of interest" description="Disordered" evidence="1">
    <location>
        <begin position="426"/>
        <end position="447"/>
    </location>
</feature>
<dbReference type="InterPro" id="IPR011015">
    <property type="entry name" value="LEM/LEM-like_dom_sf"/>
</dbReference>
<dbReference type="AlphaFoldDB" id="A0A7R9EB76"/>
<dbReference type="EMBL" id="OB794539">
    <property type="protein sequence ID" value="CAD7430542.1"/>
    <property type="molecule type" value="Genomic_DNA"/>
</dbReference>
<gene>
    <name evidence="4" type="ORF">TMSB3V08_LOCUS7297</name>
</gene>
<reference evidence="4" key="1">
    <citation type="submission" date="2020-11" db="EMBL/GenBank/DDBJ databases">
        <authorList>
            <person name="Tran Van P."/>
        </authorList>
    </citation>
    <scope>NUCLEOTIDE SEQUENCE</scope>
</reference>
<feature type="transmembrane region" description="Helical" evidence="2">
    <location>
        <begin position="27"/>
        <end position="44"/>
    </location>
</feature>
<name>A0A7R9EB76_9NEOP</name>
<evidence type="ECO:0000313" key="4">
    <source>
        <dbReference type="EMBL" id="CAD7430542.1"/>
    </source>
</evidence>